<dbReference type="GO" id="GO:0016020">
    <property type="term" value="C:membrane"/>
    <property type="evidence" value="ECO:0007669"/>
    <property type="project" value="TreeGrafter"/>
</dbReference>
<dbReference type="Pfam" id="PF14727">
    <property type="entry name" value="PHTB1_N"/>
    <property type="match status" value="1"/>
</dbReference>
<dbReference type="WBParaSite" id="jg4001">
    <property type="protein sequence ID" value="jg4001"/>
    <property type="gene ID" value="jg4001"/>
</dbReference>
<protein>
    <submittedName>
        <fullName evidence="3">PTHB1 N-terminal domain-containing protein</fullName>
    </submittedName>
</protein>
<dbReference type="PANTHER" id="PTHR20991">
    <property type="entry name" value="PARATHYROID HORMONE-RESPONSIVE B1 GENE"/>
    <property type="match status" value="1"/>
</dbReference>
<dbReference type="Proteomes" id="UP000887574">
    <property type="component" value="Unplaced"/>
</dbReference>
<proteinExistence type="predicted"/>
<dbReference type="GO" id="GO:0060271">
    <property type="term" value="P:cilium assembly"/>
    <property type="evidence" value="ECO:0007669"/>
    <property type="project" value="TreeGrafter"/>
</dbReference>
<dbReference type="InterPro" id="IPR028073">
    <property type="entry name" value="PHTB1_N_dom"/>
</dbReference>
<organism evidence="2 3">
    <name type="scientific">Ditylenchus dipsaci</name>
    <dbReference type="NCBI Taxonomy" id="166011"/>
    <lineage>
        <taxon>Eukaryota</taxon>
        <taxon>Metazoa</taxon>
        <taxon>Ecdysozoa</taxon>
        <taxon>Nematoda</taxon>
        <taxon>Chromadorea</taxon>
        <taxon>Rhabditida</taxon>
        <taxon>Tylenchina</taxon>
        <taxon>Tylenchomorpha</taxon>
        <taxon>Sphaerularioidea</taxon>
        <taxon>Anguinidae</taxon>
        <taxon>Anguininae</taxon>
        <taxon>Ditylenchus</taxon>
    </lineage>
</organism>
<reference evidence="3" key="1">
    <citation type="submission" date="2022-11" db="UniProtKB">
        <authorList>
            <consortium name="WormBaseParasite"/>
        </authorList>
    </citation>
    <scope>IDENTIFICATION</scope>
</reference>
<evidence type="ECO:0000313" key="3">
    <source>
        <dbReference type="WBParaSite" id="jg4001"/>
    </source>
</evidence>
<evidence type="ECO:0000313" key="2">
    <source>
        <dbReference type="Proteomes" id="UP000887574"/>
    </source>
</evidence>
<sequence length="225" mass="25325">MSLFHVQEWYNNIISGARSMAIAQLVDYRDQLVIGSLEGLLTVLDPGRDLEHRQEMSVIVEQQLGKSILQVSIGNSWETTIRVSGEGDCKCRKLNYLVLIAALLPRSLLYFRLLSNEEESYRLEQIFEHKLPGEIAYNMCQGHFGRSHITQICVQSINGSLWVFDGENRALHRRINDCLHPGPIEYTTFSESMLLTSGGYLSSIRYNMLTTTTGAGGPTKKLNVG</sequence>
<accession>A0A915EB74</accession>
<dbReference type="PANTHER" id="PTHR20991:SF0">
    <property type="entry name" value="PROTEIN PTHB1"/>
    <property type="match status" value="1"/>
</dbReference>
<evidence type="ECO:0000259" key="1">
    <source>
        <dbReference type="Pfam" id="PF14727"/>
    </source>
</evidence>
<dbReference type="InterPro" id="IPR026511">
    <property type="entry name" value="PTHB1"/>
</dbReference>
<dbReference type="GO" id="GO:0034464">
    <property type="term" value="C:BBSome"/>
    <property type="evidence" value="ECO:0007669"/>
    <property type="project" value="InterPro"/>
</dbReference>
<feature type="domain" description="PTHB1 N-terminal" evidence="1">
    <location>
        <begin position="1"/>
        <end position="214"/>
    </location>
</feature>
<dbReference type="AlphaFoldDB" id="A0A915EB74"/>
<keyword evidence="2" id="KW-1185">Reference proteome</keyword>
<name>A0A915EB74_9BILA</name>